<reference evidence="1 2" key="1">
    <citation type="submission" date="2019-08" db="EMBL/GenBank/DDBJ databases">
        <title>Pseudomonas haemolytica sp. nov. isolated from raw milk and skim milk concentrate.</title>
        <authorList>
            <person name="Hofmann K."/>
            <person name="Huptas C."/>
            <person name="Doll E."/>
            <person name="Scherer S."/>
            <person name="Wenning M."/>
        </authorList>
    </citation>
    <scope>NUCLEOTIDE SEQUENCE [LARGE SCALE GENOMIC DNA]</scope>
    <source>
        <strain evidence="1 2">DSM 108988</strain>
    </source>
</reference>
<accession>A0A646P0Z1</accession>
<dbReference type="AlphaFoldDB" id="A0A646P0Z1"/>
<proteinExistence type="predicted"/>
<name>A0A646P0Z1_9PSED</name>
<gene>
    <name evidence="1" type="ORF">FRT60_20370</name>
</gene>
<organism evidence="1 2">
    <name type="scientific">Pseudomonas haemolytica</name>
    <dbReference type="NCBI Taxonomy" id="2600065"/>
    <lineage>
        <taxon>Bacteria</taxon>
        <taxon>Pseudomonadati</taxon>
        <taxon>Pseudomonadota</taxon>
        <taxon>Gammaproteobacteria</taxon>
        <taxon>Pseudomonadales</taxon>
        <taxon>Pseudomonadaceae</taxon>
        <taxon>Pseudomonas</taxon>
    </lineage>
</organism>
<dbReference type="Proteomes" id="UP000432048">
    <property type="component" value="Unassembled WGS sequence"/>
</dbReference>
<evidence type="ECO:0000313" key="2">
    <source>
        <dbReference type="Proteomes" id="UP000432048"/>
    </source>
</evidence>
<comment type="caution">
    <text evidence="1">The sequence shown here is derived from an EMBL/GenBank/DDBJ whole genome shotgun (WGS) entry which is preliminary data.</text>
</comment>
<dbReference type="EMBL" id="VOIX01000008">
    <property type="protein sequence ID" value="MRJ22666.1"/>
    <property type="molecule type" value="Genomic_DNA"/>
</dbReference>
<sequence>MDAGSAQSVSGSCVALQAAFASKPAPTVDRILPGGMQSNVGAGLLAKRPLPHHRAQGSNPIPRKITLVTV</sequence>
<protein>
    <submittedName>
        <fullName evidence="1">Uncharacterized protein</fullName>
    </submittedName>
</protein>
<evidence type="ECO:0000313" key="1">
    <source>
        <dbReference type="EMBL" id="MRJ22666.1"/>
    </source>
</evidence>